<dbReference type="AlphaFoldDB" id="A0A261TVJ7"/>
<evidence type="ECO:0008006" key="5">
    <source>
        <dbReference type="Google" id="ProtNLM"/>
    </source>
</evidence>
<dbReference type="Proteomes" id="UP000216885">
    <property type="component" value="Unassembled WGS sequence"/>
</dbReference>
<evidence type="ECO:0000313" key="4">
    <source>
        <dbReference type="Proteomes" id="UP000216885"/>
    </source>
</evidence>
<feature type="signal peptide" evidence="2">
    <location>
        <begin position="1"/>
        <end position="32"/>
    </location>
</feature>
<dbReference type="PROSITE" id="PS51318">
    <property type="entry name" value="TAT"/>
    <property type="match status" value="1"/>
</dbReference>
<feature type="chain" id="PRO_5012040139" description="LacI family transcriptional regulator" evidence="2">
    <location>
        <begin position="33"/>
        <end position="335"/>
    </location>
</feature>
<dbReference type="InterPro" id="IPR005064">
    <property type="entry name" value="BUG"/>
</dbReference>
<comment type="caution">
    <text evidence="3">The sequence shown here is derived from an EMBL/GenBank/DDBJ whole genome shotgun (WGS) entry which is preliminary data.</text>
</comment>
<name>A0A261TVJ7_9BORD</name>
<reference evidence="3 4" key="1">
    <citation type="submission" date="2017-05" db="EMBL/GenBank/DDBJ databases">
        <title>Complete and WGS of Bordetella genogroups.</title>
        <authorList>
            <person name="Spilker T."/>
            <person name="LiPuma J."/>
        </authorList>
    </citation>
    <scope>NUCLEOTIDE SEQUENCE [LARGE SCALE GENOMIC DNA]</scope>
    <source>
        <strain evidence="3 4">AU9919</strain>
    </source>
</reference>
<dbReference type="PANTHER" id="PTHR42928">
    <property type="entry name" value="TRICARBOXYLATE-BINDING PROTEIN"/>
    <property type="match status" value="1"/>
</dbReference>
<keyword evidence="4" id="KW-1185">Reference proteome</keyword>
<organism evidence="3 4">
    <name type="scientific">Bordetella genomosp. 4</name>
    <dbReference type="NCBI Taxonomy" id="463044"/>
    <lineage>
        <taxon>Bacteria</taxon>
        <taxon>Pseudomonadati</taxon>
        <taxon>Pseudomonadota</taxon>
        <taxon>Betaproteobacteria</taxon>
        <taxon>Burkholderiales</taxon>
        <taxon>Alcaligenaceae</taxon>
        <taxon>Bordetella</taxon>
    </lineage>
</organism>
<dbReference type="PANTHER" id="PTHR42928:SF5">
    <property type="entry name" value="BLR1237 PROTEIN"/>
    <property type="match status" value="1"/>
</dbReference>
<dbReference type="Pfam" id="PF03401">
    <property type="entry name" value="TctC"/>
    <property type="match status" value="1"/>
</dbReference>
<dbReference type="InterPro" id="IPR006311">
    <property type="entry name" value="TAT_signal"/>
</dbReference>
<evidence type="ECO:0000313" key="3">
    <source>
        <dbReference type="EMBL" id="OZI53172.1"/>
    </source>
</evidence>
<dbReference type="PIRSF" id="PIRSF017082">
    <property type="entry name" value="YflP"/>
    <property type="match status" value="1"/>
</dbReference>
<dbReference type="OrthoDB" id="8626215at2"/>
<evidence type="ECO:0000256" key="1">
    <source>
        <dbReference type="ARBA" id="ARBA00006987"/>
    </source>
</evidence>
<dbReference type="InterPro" id="IPR042100">
    <property type="entry name" value="Bug_dom1"/>
</dbReference>
<dbReference type="Gene3D" id="3.40.190.10">
    <property type="entry name" value="Periplasmic binding protein-like II"/>
    <property type="match status" value="1"/>
</dbReference>
<proteinExistence type="inferred from homology"/>
<sequence>MRYSRRSFLGTLAAAPALLGGGKLALAASANAANYPDRPIKFVVPFSAGSSTDIAARVYAEVVAKAIKGASVVVENRAGAGGNLGANVIARAEPDGYSLLYSAATPYVIAPFVYADLPYDPARDFAPIAVTISVPVFVVVSAESKIHSLDDLAAHIKANPQTDSYASNGVGTSSHIICKSLATELGYPDLLHVPYKQGSQGVMADVIGGRLTYAVDPWSVVGPMVQSGRLRAIATTNGERLSVAPDIPTLSELLKKDFTIVTWNGLWAPTGTPQSIVDRLGQAFEAARDNKQLVENFERQGTPLMPKMSQSETAAFMAQESQRWKKLVQVAGIHV</sequence>
<dbReference type="SUPFAM" id="SSF53850">
    <property type="entry name" value="Periplasmic binding protein-like II"/>
    <property type="match status" value="1"/>
</dbReference>
<keyword evidence="2" id="KW-0732">Signal</keyword>
<accession>A0A261TVJ7</accession>
<dbReference type="EMBL" id="NEVQ01000019">
    <property type="protein sequence ID" value="OZI53172.1"/>
    <property type="molecule type" value="Genomic_DNA"/>
</dbReference>
<gene>
    <name evidence="3" type="ORF">CAL20_19450</name>
</gene>
<dbReference type="CDD" id="cd07012">
    <property type="entry name" value="PBP2_Bug_TTT"/>
    <property type="match status" value="1"/>
</dbReference>
<protein>
    <recommendedName>
        <fullName evidence="5">LacI family transcriptional regulator</fullName>
    </recommendedName>
</protein>
<evidence type="ECO:0000256" key="2">
    <source>
        <dbReference type="SAM" id="SignalP"/>
    </source>
</evidence>
<comment type="similarity">
    <text evidence="1">Belongs to the UPF0065 (bug) family.</text>
</comment>
<dbReference type="Gene3D" id="3.40.190.150">
    <property type="entry name" value="Bordetella uptake gene, domain 1"/>
    <property type="match status" value="1"/>
</dbReference>